<dbReference type="SUPFAM" id="SSF50370">
    <property type="entry name" value="Ricin B-like lectins"/>
    <property type="match status" value="1"/>
</dbReference>
<evidence type="ECO:0000313" key="3">
    <source>
        <dbReference type="Proteomes" id="UP001596298"/>
    </source>
</evidence>
<proteinExistence type="predicted"/>
<accession>A0ABW2ABP4</accession>
<gene>
    <name evidence="2" type="ORF">ACFQDH_03105</name>
</gene>
<name>A0ABW2ABP4_9MICO</name>
<dbReference type="InterPro" id="IPR035992">
    <property type="entry name" value="Ricin_B-like_lectins"/>
</dbReference>
<keyword evidence="3" id="KW-1185">Reference proteome</keyword>
<dbReference type="EMBL" id="JBHSWH010000001">
    <property type="protein sequence ID" value="MFC6704287.1"/>
    <property type="molecule type" value="Genomic_DNA"/>
</dbReference>
<sequence length="602" mass="64345">MRRRSVTVAAATAAGALGAALVLPAAHAAPEAATPSYTITSGAVHSYGFPDDTPASSFIDSDGTFYTQQSDAEYGANGPRQWSFFTGTNFDDATPDNALNTAVNPSNPLDRNDDTTWRCNNSPTGLESTYDPNQSHYTQRNFCDLVGVWVDPDTGDWYGVVHNEFTPQPFGDGLHYDSLDYAVSTDHGHTWTIKDHIVTSPYSTKRGDTTAFPNQTFDYGDGDPRLLVDVRSGYFYLYYGSRVLNKPGGTGPSRVGYAHVARAPMSAKMAPGSWHKFYDGSWNQPGVGGKESDLVPVSQEANGYLPPAKEYNPENTGSTGEQIAAGTMQPKSPLFLTNVAWDAYLNEYIGEPEQPAVNGSQTRGPLPIYATDDLGTQKWHLVGTVNNYDEKAWYRWMVDSGAASWQGTVGKTFRSYCSISCSTSDGEWLDVTIGSSAPAPAPVQPGVRYRISSGSGRALAQSGNGSELMTVGDPAHTARAAWKFSDNGDGSFTVVNASTGDALGVGMSPADRAWGTSPIATAVPSGGPTVGQQWFIERNVTTPEASGATRPADTFRLVNRYSGLVLSLSSGAQPGSVTTTPYRNWTGAGQQPADQTVGLARW</sequence>
<dbReference type="Gene3D" id="2.80.10.50">
    <property type="match status" value="1"/>
</dbReference>
<dbReference type="Proteomes" id="UP001596298">
    <property type="component" value="Unassembled WGS sequence"/>
</dbReference>
<evidence type="ECO:0000256" key="1">
    <source>
        <dbReference type="SAM" id="SignalP"/>
    </source>
</evidence>
<dbReference type="RefSeq" id="WP_382398377.1">
    <property type="nucleotide sequence ID" value="NZ_JBHSWH010000001.1"/>
</dbReference>
<dbReference type="CDD" id="cd00161">
    <property type="entry name" value="beta-trefoil_Ricin-like"/>
    <property type="match status" value="1"/>
</dbReference>
<keyword evidence="1" id="KW-0732">Signal</keyword>
<comment type="caution">
    <text evidence="2">The sequence shown here is derived from an EMBL/GenBank/DDBJ whole genome shotgun (WGS) entry which is preliminary data.</text>
</comment>
<evidence type="ECO:0000313" key="2">
    <source>
        <dbReference type="EMBL" id="MFC6704287.1"/>
    </source>
</evidence>
<feature type="signal peptide" evidence="1">
    <location>
        <begin position="1"/>
        <end position="28"/>
    </location>
</feature>
<organism evidence="2 3">
    <name type="scientific">Flexivirga alba</name>
    <dbReference type="NCBI Taxonomy" id="702742"/>
    <lineage>
        <taxon>Bacteria</taxon>
        <taxon>Bacillati</taxon>
        <taxon>Actinomycetota</taxon>
        <taxon>Actinomycetes</taxon>
        <taxon>Micrococcales</taxon>
        <taxon>Dermacoccaceae</taxon>
        <taxon>Flexivirga</taxon>
    </lineage>
</organism>
<protein>
    <submittedName>
        <fullName evidence="2">RICIN domain-containing protein</fullName>
    </submittedName>
</protein>
<reference evidence="3" key="1">
    <citation type="journal article" date="2019" name="Int. J. Syst. Evol. Microbiol.">
        <title>The Global Catalogue of Microorganisms (GCM) 10K type strain sequencing project: providing services to taxonomists for standard genome sequencing and annotation.</title>
        <authorList>
            <consortium name="The Broad Institute Genomics Platform"/>
            <consortium name="The Broad Institute Genome Sequencing Center for Infectious Disease"/>
            <person name="Wu L."/>
            <person name="Ma J."/>
        </authorList>
    </citation>
    <scope>NUCLEOTIDE SEQUENCE [LARGE SCALE GENOMIC DNA]</scope>
    <source>
        <strain evidence="3">CCUG 58127</strain>
    </source>
</reference>
<feature type="chain" id="PRO_5047029495" evidence="1">
    <location>
        <begin position="29"/>
        <end position="602"/>
    </location>
</feature>